<dbReference type="PANTHER" id="PTHR23077:SF171">
    <property type="entry name" value="NUCLEAR VALOSIN-CONTAINING PROTEIN-LIKE"/>
    <property type="match status" value="1"/>
</dbReference>
<name>A0A7Y4KYI0_9ACTN</name>
<keyword evidence="3" id="KW-0175">Coiled coil</keyword>
<evidence type="ECO:0000256" key="3">
    <source>
        <dbReference type="ARBA" id="ARBA00023054"/>
    </source>
</evidence>
<dbReference type="InterPro" id="IPR027417">
    <property type="entry name" value="P-loop_NTPase"/>
</dbReference>
<dbReference type="FunFam" id="3.40.50.300:FF:001025">
    <property type="entry name" value="ATPase family, AAA domain-containing 2B"/>
    <property type="match status" value="1"/>
</dbReference>
<dbReference type="EMBL" id="JABJRC010000002">
    <property type="protein sequence ID" value="NOL41004.1"/>
    <property type="molecule type" value="Genomic_DNA"/>
</dbReference>
<dbReference type="InterPro" id="IPR003593">
    <property type="entry name" value="AAA+_ATPase"/>
</dbReference>
<dbReference type="Gene3D" id="1.25.40.10">
    <property type="entry name" value="Tetratricopeptide repeat domain"/>
    <property type="match status" value="1"/>
</dbReference>
<keyword evidence="1" id="KW-0547">Nucleotide-binding</keyword>
<dbReference type="SUPFAM" id="SSF52540">
    <property type="entry name" value="P-loop containing nucleoside triphosphate hydrolases"/>
    <property type="match status" value="1"/>
</dbReference>
<sequence>MSTDRIGALRKAVEASPDDVMLRLLLAESLAAADQSEAALDQYVVLLDKDGLPDDQLVPVGELAAKNGRLALVRSLLETARQKGVVEGTGRLQQLVDEMITERSGVKVKVGPEAETPFELDTAKETTTFDQVGGMEEIKKVIHRLVILPLSRPDLYAKYGRKSGGGVLLYGPPGCGKTLLARATAGECGLPFVNVRIEDVMDPYLGVSERNLHAAFERARANAPCVLFLDELDALAFARHKHGGSEARRLVDVLLQELDAIGSENDGLLVLAATNAPWDVDEAMLRPGRFDRVIFVPPPDEPARNDILTVLTKDVPAAGLDLKALAAQTPMFSGADLRALIERGVDRVIDEALAGGGEPPLGMQHLADAITTVKPSTLEWLHRVRSYIEFANQSERYDDVATYLKSRDVRRRLNRDAKS</sequence>
<evidence type="ECO:0000313" key="8">
    <source>
        <dbReference type="Proteomes" id="UP000553957"/>
    </source>
</evidence>
<dbReference type="SMART" id="SM00382">
    <property type="entry name" value="AAA"/>
    <property type="match status" value="1"/>
</dbReference>
<gene>
    <name evidence="5" type="ORF">HNR71_004792</name>
    <name evidence="6" type="ORF">HPO96_12160</name>
</gene>
<protein>
    <submittedName>
        <fullName evidence="6">ATP-binding protein</fullName>
    </submittedName>
    <submittedName>
        <fullName evidence="5">SpoVK/Ycf46/Vps4 family AAA+-type ATPase</fullName>
    </submittedName>
</protein>
<dbReference type="AlphaFoldDB" id="A0A7Y4KYI0"/>
<dbReference type="Proteomes" id="UP000534306">
    <property type="component" value="Unassembled WGS sequence"/>
</dbReference>
<dbReference type="Pfam" id="PF14561">
    <property type="entry name" value="TPR_20"/>
    <property type="match status" value="1"/>
</dbReference>
<dbReference type="InterPro" id="IPR050168">
    <property type="entry name" value="AAA_ATPase_domain"/>
</dbReference>
<evidence type="ECO:0000313" key="5">
    <source>
        <dbReference type="EMBL" id="MBB6569155.1"/>
    </source>
</evidence>
<dbReference type="InterPro" id="IPR011990">
    <property type="entry name" value="TPR-like_helical_dom_sf"/>
</dbReference>
<dbReference type="PANTHER" id="PTHR23077">
    <property type="entry name" value="AAA-FAMILY ATPASE"/>
    <property type="match status" value="1"/>
</dbReference>
<evidence type="ECO:0000256" key="1">
    <source>
        <dbReference type="ARBA" id="ARBA00022741"/>
    </source>
</evidence>
<dbReference type="GO" id="GO:0005524">
    <property type="term" value="F:ATP binding"/>
    <property type="evidence" value="ECO:0007669"/>
    <property type="project" value="UniProtKB-KW"/>
</dbReference>
<reference evidence="5 8" key="2">
    <citation type="submission" date="2020-08" db="EMBL/GenBank/DDBJ databases">
        <title>Sequencing the genomes of 1000 actinobacteria strains.</title>
        <authorList>
            <person name="Klenk H.-P."/>
        </authorList>
    </citation>
    <scope>NUCLEOTIDE SEQUENCE [LARGE SCALE GENOMIC DNA]</scope>
    <source>
        <strain evidence="5 8">DSM 15626</strain>
    </source>
</reference>
<dbReference type="EMBL" id="JACHKF010000001">
    <property type="protein sequence ID" value="MBB6569155.1"/>
    <property type="molecule type" value="Genomic_DNA"/>
</dbReference>
<evidence type="ECO:0000259" key="4">
    <source>
        <dbReference type="SMART" id="SM00382"/>
    </source>
</evidence>
<evidence type="ECO:0000256" key="2">
    <source>
        <dbReference type="ARBA" id="ARBA00022840"/>
    </source>
</evidence>
<dbReference type="Gene3D" id="3.40.50.300">
    <property type="entry name" value="P-loop containing nucleotide triphosphate hydrolases"/>
    <property type="match status" value="1"/>
</dbReference>
<keyword evidence="2 6" id="KW-0067">ATP-binding</keyword>
<organism evidence="6 7">
    <name type="scientific">Kribbella sandramycini</name>
    <dbReference type="NCBI Taxonomy" id="60450"/>
    <lineage>
        <taxon>Bacteria</taxon>
        <taxon>Bacillati</taxon>
        <taxon>Actinomycetota</taxon>
        <taxon>Actinomycetes</taxon>
        <taxon>Propionibacteriales</taxon>
        <taxon>Kribbellaceae</taxon>
        <taxon>Kribbella</taxon>
    </lineage>
</organism>
<feature type="domain" description="AAA+ ATPase" evidence="4">
    <location>
        <begin position="163"/>
        <end position="300"/>
    </location>
</feature>
<proteinExistence type="predicted"/>
<dbReference type="GO" id="GO:0016887">
    <property type="term" value="F:ATP hydrolysis activity"/>
    <property type="evidence" value="ECO:0007669"/>
    <property type="project" value="InterPro"/>
</dbReference>
<accession>A0A7Y4KYI0</accession>
<reference evidence="6 7" key="1">
    <citation type="submission" date="2020-05" db="EMBL/GenBank/DDBJ databases">
        <title>Genome sequence of Kribbella sandramycini ATCC 39419.</title>
        <authorList>
            <person name="Maclea K.S."/>
            <person name="Fair J.L."/>
        </authorList>
    </citation>
    <scope>NUCLEOTIDE SEQUENCE [LARGE SCALE GENOMIC DNA]</scope>
    <source>
        <strain evidence="6 7">ATCC 39419</strain>
    </source>
</reference>
<keyword evidence="7" id="KW-1185">Reference proteome</keyword>
<dbReference type="Pfam" id="PF00004">
    <property type="entry name" value="AAA"/>
    <property type="match status" value="1"/>
</dbReference>
<dbReference type="RefSeq" id="WP_171673461.1">
    <property type="nucleotide sequence ID" value="NZ_BAAAGT010000002.1"/>
</dbReference>
<dbReference type="Proteomes" id="UP000553957">
    <property type="component" value="Unassembled WGS sequence"/>
</dbReference>
<comment type="caution">
    <text evidence="6">The sequence shown here is derived from an EMBL/GenBank/DDBJ whole genome shotgun (WGS) entry which is preliminary data.</text>
</comment>
<dbReference type="Gene3D" id="1.10.8.60">
    <property type="match status" value="1"/>
</dbReference>
<dbReference type="InterPro" id="IPR003959">
    <property type="entry name" value="ATPase_AAA_core"/>
</dbReference>
<evidence type="ECO:0000313" key="6">
    <source>
        <dbReference type="EMBL" id="NOL41004.1"/>
    </source>
</evidence>
<evidence type="ECO:0000313" key="7">
    <source>
        <dbReference type="Proteomes" id="UP000534306"/>
    </source>
</evidence>